<keyword evidence="2" id="KW-1185">Reference proteome</keyword>
<dbReference type="OrthoDB" id="7932969at2"/>
<dbReference type="KEGG" id="hni:W911_06715"/>
<dbReference type="RefSeq" id="WP_023786736.1">
    <property type="nucleotide sequence ID" value="NC_022997.1"/>
</dbReference>
<dbReference type="PATRIC" id="fig|1029756.8.peg.1407"/>
<proteinExistence type="predicted"/>
<reference evidence="1 2" key="1">
    <citation type="journal article" date="2014" name="Genome Announc.">
        <title>Complete Genome Sequence of Hyphomicrobium nitrativorans Strain NL23, a Denitrifying Bacterium Isolated from Biofilm of a Methanol-Fed Denitrification System Treating Seawater at the Montreal Biodome.</title>
        <authorList>
            <person name="Martineau C."/>
            <person name="Villeneuve C."/>
            <person name="Mauffrey F."/>
            <person name="Villemur R."/>
        </authorList>
    </citation>
    <scope>NUCLEOTIDE SEQUENCE [LARGE SCALE GENOMIC DNA]</scope>
    <source>
        <strain evidence="1">NL23</strain>
    </source>
</reference>
<protein>
    <submittedName>
        <fullName evidence="1">Uncharacterized protein</fullName>
    </submittedName>
</protein>
<accession>V5SHS4</accession>
<organism evidence="1 2">
    <name type="scientific">Hyphomicrobium nitrativorans NL23</name>
    <dbReference type="NCBI Taxonomy" id="1029756"/>
    <lineage>
        <taxon>Bacteria</taxon>
        <taxon>Pseudomonadati</taxon>
        <taxon>Pseudomonadota</taxon>
        <taxon>Alphaproteobacteria</taxon>
        <taxon>Hyphomicrobiales</taxon>
        <taxon>Hyphomicrobiaceae</taxon>
        <taxon>Hyphomicrobium</taxon>
    </lineage>
</organism>
<dbReference type="HOGENOM" id="CLU_1956626_0_0_5"/>
<name>V5SHS4_9HYPH</name>
<dbReference type="AlphaFoldDB" id="V5SHS4"/>
<dbReference type="EMBL" id="CP006912">
    <property type="protein sequence ID" value="AHB50052.1"/>
    <property type="molecule type" value="Genomic_DNA"/>
</dbReference>
<evidence type="ECO:0000313" key="2">
    <source>
        <dbReference type="Proteomes" id="UP000018542"/>
    </source>
</evidence>
<gene>
    <name evidence="1" type="ORF">W911_06715</name>
</gene>
<sequence>MDLVAGQSWSYRAPRGFETSRLLIGAIASFGDDQHIVCAAAVHAPRRHADGHLERVTIPFLPMTEAAFRSSIVDRDEEAAPLPAAFAEKLTAWQNDPKGLTTFTVPFEGFLDQMIAQQMAEIAGLSAA</sequence>
<dbReference type="Proteomes" id="UP000018542">
    <property type="component" value="Chromosome"/>
</dbReference>
<evidence type="ECO:0000313" key="1">
    <source>
        <dbReference type="EMBL" id="AHB50052.1"/>
    </source>
</evidence>